<dbReference type="InterPro" id="IPR002347">
    <property type="entry name" value="SDR_fam"/>
</dbReference>
<dbReference type="Proteomes" id="UP000290218">
    <property type="component" value="Unassembled WGS sequence"/>
</dbReference>
<evidence type="ECO:0000256" key="3">
    <source>
        <dbReference type="RuleBase" id="RU000363"/>
    </source>
</evidence>
<evidence type="ECO:0000256" key="2">
    <source>
        <dbReference type="ARBA" id="ARBA00023002"/>
    </source>
</evidence>
<proteinExistence type="inferred from homology"/>
<protein>
    <submittedName>
        <fullName evidence="4">SDR family NAD(P)-dependent oxidoreductase</fullName>
    </submittedName>
</protein>
<evidence type="ECO:0000256" key="1">
    <source>
        <dbReference type="ARBA" id="ARBA00006484"/>
    </source>
</evidence>
<dbReference type="PRINTS" id="PR00080">
    <property type="entry name" value="SDRFAMILY"/>
</dbReference>
<dbReference type="GO" id="GO:0016491">
    <property type="term" value="F:oxidoreductase activity"/>
    <property type="evidence" value="ECO:0007669"/>
    <property type="project" value="UniProtKB-KW"/>
</dbReference>
<dbReference type="AlphaFoldDB" id="A0A4Q1C4K3"/>
<reference evidence="4 5" key="1">
    <citation type="submission" date="2019-01" db="EMBL/GenBank/DDBJ databases">
        <title>Lacunisphaera sp. strain TWA-58.</title>
        <authorList>
            <person name="Chen W.-M."/>
        </authorList>
    </citation>
    <scope>NUCLEOTIDE SEQUENCE [LARGE SCALE GENOMIC DNA]</scope>
    <source>
        <strain evidence="4 5">TWA-58</strain>
    </source>
</reference>
<sequence length="277" mass="30029">MSAGPLSSRYRTAFVTGASTGLGLAFSHMLLQEGVQVWGTARDPGRLPACVGFHPVRLDLADGERAEAAFREAERAAGGFDLVINNAGFGVFGAFAPTEFDAWEEQFRVMLVNTARLAHLGLRGLLLRQRGALVNVSSLAGEFSLPYQPVYNAVKAGLSALSESLMYEVKGTGVIVIDFRPGDYRTDFEGSVRRPDQPGLDPLNAGRMARAWTAFERMMRSGPPPVHAAESLKRALRAGCSRTVRTGRPFQAVVAPLLARFGSLALKRRIQESYFGL</sequence>
<dbReference type="OrthoDB" id="190844at2"/>
<evidence type="ECO:0000313" key="4">
    <source>
        <dbReference type="EMBL" id="RXK53223.1"/>
    </source>
</evidence>
<dbReference type="PRINTS" id="PR00081">
    <property type="entry name" value="GDHRDH"/>
</dbReference>
<keyword evidence="5" id="KW-1185">Reference proteome</keyword>
<organism evidence="4 5">
    <name type="scientific">Oleiharenicola lentus</name>
    <dbReference type="NCBI Taxonomy" id="2508720"/>
    <lineage>
        <taxon>Bacteria</taxon>
        <taxon>Pseudomonadati</taxon>
        <taxon>Verrucomicrobiota</taxon>
        <taxon>Opitutia</taxon>
        <taxon>Opitutales</taxon>
        <taxon>Opitutaceae</taxon>
        <taxon>Oleiharenicola</taxon>
    </lineage>
</organism>
<dbReference type="Pfam" id="PF00106">
    <property type="entry name" value="adh_short"/>
    <property type="match status" value="1"/>
</dbReference>
<keyword evidence="2" id="KW-0560">Oxidoreductase</keyword>
<dbReference type="RefSeq" id="WP_129048812.1">
    <property type="nucleotide sequence ID" value="NZ_SDHX01000002.1"/>
</dbReference>
<gene>
    <name evidence="4" type="ORF">ESB00_16120</name>
</gene>
<comment type="similarity">
    <text evidence="1 3">Belongs to the short-chain dehydrogenases/reductases (SDR) family.</text>
</comment>
<dbReference type="PANTHER" id="PTHR43976">
    <property type="entry name" value="SHORT CHAIN DEHYDROGENASE"/>
    <property type="match status" value="1"/>
</dbReference>
<dbReference type="PANTHER" id="PTHR43976:SF16">
    <property type="entry name" value="SHORT-CHAIN DEHYDROGENASE_REDUCTASE FAMILY PROTEIN"/>
    <property type="match status" value="1"/>
</dbReference>
<dbReference type="EMBL" id="SDHX01000002">
    <property type="protein sequence ID" value="RXK53223.1"/>
    <property type="molecule type" value="Genomic_DNA"/>
</dbReference>
<evidence type="ECO:0000313" key="5">
    <source>
        <dbReference type="Proteomes" id="UP000290218"/>
    </source>
</evidence>
<dbReference type="SUPFAM" id="SSF51735">
    <property type="entry name" value="NAD(P)-binding Rossmann-fold domains"/>
    <property type="match status" value="1"/>
</dbReference>
<dbReference type="Gene3D" id="3.40.50.720">
    <property type="entry name" value="NAD(P)-binding Rossmann-like Domain"/>
    <property type="match status" value="1"/>
</dbReference>
<dbReference type="InterPro" id="IPR051911">
    <property type="entry name" value="SDR_oxidoreductase"/>
</dbReference>
<comment type="caution">
    <text evidence="4">The sequence shown here is derived from an EMBL/GenBank/DDBJ whole genome shotgun (WGS) entry which is preliminary data.</text>
</comment>
<dbReference type="InterPro" id="IPR036291">
    <property type="entry name" value="NAD(P)-bd_dom_sf"/>
</dbReference>
<name>A0A4Q1C4K3_9BACT</name>
<accession>A0A4Q1C4K3</accession>